<feature type="domain" description="DTW" evidence="5">
    <location>
        <begin position="10"/>
        <end position="203"/>
    </location>
</feature>
<sequence length="210" mass="23771">MEKDSRMPEKAAPCTGCGFHYHCFCGEEPTLNSQVRIELLMHETETGRTTNTGQLLEKALPYCRRHIWQRKAPPAALLTLLADSATQTYLVFPGDHAIALDNALAQHTSKPETNPIHFIILDATWQQARKMLRQSPWLQTAPMIKLPEGLSTRYTLRRNQPNGSLCTCEVGTVLLTAMGETDNAAAVDKYFEKFIQIFEADRHHQPLQKR</sequence>
<keyword evidence="4" id="KW-0819">tRNA processing</keyword>
<dbReference type="GO" id="GO:0016432">
    <property type="term" value="F:tRNA-uridine aminocarboxypropyltransferase activity"/>
    <property type="evidence" value="ECO:0007669"/>
    <property type="project" value="UniProtKB-EC"/>
</dbReference>
<dbReference type="EC" id="2.5.1.25" evidence="1"/>
<dbReference type="GO" id="GO:0008033">
    <property type="term" value="P:tRNA processing"/>
    <property type="evidence" value="ECO:0007669"/>
    <property type="project" value="UniProtKB-KW"/>
</dbReference>
<organism evidence="6 7">
    <name type="scientific">Grimontia hollisae</name>
    <name type="common">Vibrio hollisae</name>
    <dbReference type="NCBI Taxonomy" id="673"/>
    <lineage>
        <taxon>Bacteria</taxon>
        <taxon>Pseudomonadati</taxon>
        <taxon>Pseudomonadota</taxon>
        <taxon>Gammaproteobacteria</taxon>
        <taxon>Vibrionales</taxon>
        <taxon>Vibrionaceae</taxon>
        <taxon>Grimontia</taxon>
    </lineage>
</organism>
<evidence type="ECO:0000259" key="5">
    <source>
        <dbReference type="SMART" id="SM01144"/>
    </source>
</evidence>
<evidence type="ECO:0000313" key="7">
    <source>
        <dbReference type="Proteomes" id="UP000254512"/>
    </source>
</evidence>
<dbReference type="InterPro" id="IPR039262">
    <property type="entry name" value="DTWD2/TAPT"/>
</dbReference>
<dbReference type="EMBL" id="UGHD01000002">
    <property type="protein sequence ID" value="STO55769.1"/>
    <property type="molecule type" value="Genomic_DNA"/>
</dbReference>
<dbReference type="Proteomes" id="UP000254512">
    <property type="component" value="Unassembled WGS sequence"/>
</dbReference>
<dbReference type="AlphaFoldDB" id="A0A377HHU1"/>
<evidence type="ECO:0000256" key="3">
    <source>
        <dbReference type="ARBA" id="ARBA00022691"/>
    </source>
</evidence>
<dbReference type="InterPro" id="IPR005636">
    <property type="entry name" value="DTW"/>
</dbReference>
<dbReference type="STRING" id="673.AL542_09260"/>
<protein>
    <recommendedName>
        <fullName evidence="1">tRNA-uridine aminocarboxypropyltransferase</fullName>
        <ecNumber evidence="1">2.5.1.25</ecNumber>
    </recommendedName>
</protein>
<gene>
    <name evidence="6" type="ORF">NCTC11645_00071</name>
</gene>
<name>A0A377HHU1_GRIHO</name>
<reference evidence="6 7" key="1">
    <citation type="submission" date="2018-06" db="EMBL/GenBank/DDBJ databases">
        <authorList>
            <consortium name="Pathogen Informatics"/>
            <person name="Doyle S."/>
        </authorList>
    </citation>
    <scope>NUCLEOTIDE SEQUENCE [LARGE SCALE GENOMIC DNA]</scope>
    <source>
        <strain evidence="6 7">NCTC11645</strain>
    </source>
</reference>
<proteinExistence type="predicted"/>
<keyword evidence="2" id="KW-0808">Transferase</keyword>
<evidence type="ECO:0000256" key="1">
    <source>
        <dbReference type="ARBA" id="ARBA00012386"/>
    </source>
</evidence>
<dbReference type="SMART" id="SM01144">
    <property type="entry name" value="DTW"/>
    <property type="match status" value="1"/>
</dbReference>
<keyword evidence="3" id="KW-0949">S-adenosyl-L-methionine</keyword>
<evidence type="ECO:0000313" key="6">
    <source>
        <dbReference type="EMBL" id="STO55769.1"/>
    </source>
</evidence>
<dbReference type="PANTHER" id="PTHR21392">
    <property type="entry name" value="TRNA-URIDINE AMINOCARBOXYPROPYLTRANSFERASE 2"/>
    <property type="match status" value="1"/>
</dbReference>
<evidence type="ECO:0000256" key="4">
    <source>
        <dbReference type="ARBA" id="ARBA00022694"/>
    </source>
</evidence>
<dbReference type="RefSeq" id="WP_114996295.1">
    <property type="nucleotide sequence ID" value="NZ_CABMOB010000001.1"/>
</dbReference>
<evidence type="ECO:0000256" key="2">
    <source>
        <dbReference type="ARBA" id="ARBA00022679"/>
    </source>
</evidence>
<dbReference type="PANTHER" id="PTHR21392:SF1">
    <property type="entry name" value="TRNA-URIDINE AMINOCARBOXYPROPYLTRANSFERASE"/>
    <property type="match status" value="1"/>
</dbReference>
<dbReference type="Pfam" id="PF03942">
    <property type="entry name" value="DTW"/>
    <property type="match status" value="1"/>
</dbReference>
<accession>A0A377HHU1</accession>